<proteinExistence type="predicted"/>
<reference evidence="1" key="1">
    <citation type="submission" date="2020-07" db="EMBL/GenBank/DDBJ databases">
        <title>Huge and variable diversity of episymbiotic CPR bacteria and DPANN archaea in groundwater ecosystems.</title>
        <authorList>
            <person name="He C.Y."/>
            <person name="Keren R."/>
            <person name="Whittaker M."/>
            <person name="Farag I.F."/>
            <person name="Doudna J."/>
            <person name="Cate J.H.D."/>
            <person name="Banfield J.F."/>
        </authorList>
    </citation>
    <scope>NUCLEOTIDE SEQUENCE</scope>
    <source>
        <strain evidence="1">NC_groundwater_1225_Ag_S-0.1um_56_177</strain>
    </source>
</reference>
<gene>
    <name evidence="1" type="ORF">HY473_01970</name>
</gene>
<evidence type="ECO:0000313" key="1">
    <source>
        <dbReference type="EMBL" id="MBI4132832.1"/>
    </source>
</evidence>
<organism evidence="1 2">
    <name type="scientific">Candidatus Sungiibacteriota bacterium</name>
    <dbReference type="NCBI Taxonomy" id="2750080"/>
    <lineage>
        <taxon>Bacteria</taxon>
        <taxon>Candidatus Sungiibacteriota</taxon>
    </lineage>
</organism>
<protein>
    <recommendedName>
        <fullName evidence="3">Transcriptional regulator</fullName>
    </recommendedName>
</protein>
<name>A0A932YWN0_9BACT</name>
<dbReference type="AlphaFoldDB" id="A0A932YWN0"/>
<dbReference type="Proteomes" id="UP000756703">
    <property type="component" value="Unassembled WGS sequence"/>
</dbReference>
<comment type="caution">
    <text evidence="1">The sequence shown here is derived from an EMBL/GenBank/DDBJ whole genome shotgun (WGS) entry which is preliminary data.</text>
</comment>
<dbReference type="EMBL" id="JACQMI010000013">
    <property type="protein sequence ID" value="MBI4132832.1"/>
    <property type="molecule type" value="Genomic_DNA"/>
</dbReference>
<evidence type="ECO:0008006" key="3">
    <source>
        <dbReference type="Google" id="ProtNLM"/>
    </source>
</evidence>
<sequence>MDTLENIFGSPIRAKVLKLFLMNPDSQWAAADASRQIRIRSAQFLAEAGRLKRLNILKSMSVRVVVDAPRRRRGPRVVRTRVFAANKDFPLFPELQNLILKSAPHAKGQLAVRIKRLGNVKLAVLAGVFIDNPASRVDLLIVGDGLSKSRMKSFIQWLEAEMGKELNYVAMSSLEFKYRMDMYDRFVRDVLESAHETVVNRLGV</sequence>
<accession>A0A932YWN0</accession>
<evidence type="ECO:0000313" key="2">
    <source>
        <dbReference type="Proteomes" id="UP000756703"/>
    </source>
</evidence>